<evidence type="ECO:0000256" key="1">
    <source>
        <dbReference type="SAM" id="MobiDB-lite"/>
    </source>
</evidence>
<dbReference type="InterPro" id="IPR030127">
    <property type="entry name" value="MTSS1/MTSS2"/>
</dbReference>
<organism evidence="4 5">
    <name type="scientific">Odocoileus virginianus</name>
    <name type="common">White-tailed deer</name>
    <dbReference type="NCBI Taxonomy" id="9874"/>
    <lineage>
        <taxon>Eukaryota</taxon>
        <taxon>Metazoa</taxon>
        <taxon>Chordata</taxon>
        <taxon>Craniata</taxon>
        <taxon>Vertebrata</taxon>
        <taxon>Euteleostomi</taxon>
        <taxon>Mammalia</taxon>
        <taxon>Eutheria</taxon>
        <taxon>Laurasiatheria</taxon>
        <taxon>Artiodactyla</taxon>
        <taxon>Ruminantia</taxon>
        <taxon>Pecora</taxon>
        <taxon>Cervidae</taxon>
        <taxon>Odocoileinae</taxon>
        <taxon>Odocoileus</taxon>
    </lineage>
</organism>
<dbReference type="Pfam" id="PF02205">
    <property type="entry name" value="WH2"/>
    <property type="match status" value="1"/>
</dbReference>
<gene>
    <name evidence="5" type="primary">MTSS1</name>
</gene>
<feature type="compositionally biased region" description="Low complexity" evidence="1">
    <location>
        <begin position="259"/>
        <end position="312"/>
    </location>
</feature>
<dbReference type="InterPro" id="IPR003124">
    <property type="entry name" value="WH2_dom"/>
</dbReference>
<dbReference type="Proteomes" id="UP001652640">
    <property type="component" value="Chromosome 15"/>
</dbReference>
<protein>
    <submittedName>
        <fullName evidence="5">Protein MTSS 1 isoform X9</fullName>
    </submittedName>
</protein>
<feature type="compositionally biased region" description="Polar residues" evidence="1">
    <location>
        <begin position="431"/>
        <end position="455"/>
    </location>
</feature>
<sequence length="695" mass="75318">MEAVIEKECSALGGLFQTIISDMKGSYPVWEDFINKAGKLQSQLRTTVVAAAAFLDAFQKVADMATNTRGGTREIGSALTRMCMRHRSIEAKLRQFSSALIDCLINPLQEQMEEWKKVANQLDKDHAKEYKKARQEIKKKSSDTLKLQKKAKKVDALGRGDIQPQLDSALQDVNDKYLLLEETEKQAVRKALIEERGRFCTFISMLRPVIEEEISMLGEITHLQTISEDLKSLTMDPHKLPSSSEQVILDLKGSDYSWSYQTPPSSPSTTMSRKSSVCSSLNSVNSSDSRSSGSHGSHSHSPSSHYRYRGSSLAQQAPVRLSSVSSHDSGFISQDAFQSKSPSPMPPEAPNQDWAKPGPYDQPLVNTLQRRKEKREPDPSGGGPTAAGGAPATTEEAQRPRSMTVSAATRPGEEVEACEELALALSRGLQLDTQRSSRDSLQCSSGYSTQTTTPCCSEDTIPSQVSDYDYFSVSGDQEADQQEFDKSSTIPRNSDISQSYRRMFQAKRPASTAGLPTTLGPAMVTPGVATIRRTPSTKPSVRRGTIGAGPIPIKTPVIPVKTPTVPDLPGVLPAPPDGPEERGEHSPESPSVGEGPQGGTSVPASMWSGQASVNPPLPGPKPSIPEEHRQAIPESEAEDQDPPSATASPGQVPESDPADLSPRDVPQGEDMLNAIRRGVKLKKTTTNDRSAPRFS</sequence>
<dbReference type="CDD" id="cd22060">
    <property type="entry name" value="WH2_MTSS1"/>
    <property type="match status" value="1"/>
</dbReference>
<dbReference type="CDD" id="cd07643">
    <property type="entry name" value="I-BAR_IMD_MIM"/>
    <property type="match status" value="1"/>
</dbReference>
<evidence type="ECO:0000259" key="2">
    <source>
        <dbReference type="PROSITE" id="PS51082"/>
    </source>
</evidence>
<dbReference type="InterPro" id="IPR027267">
    <property type="entry name" value="AH/BAR_dom_sf"/>
</dbReference>
<dbReference type="InterPro" id="IPR013606">
    <property type="entry name" value="I-BAR_dom"/>
</dbReference>
<dbReference type="Pfam" id="PF08397">
    <property type="entry name" value="IMD"/>
    <property type="match status" value="1"/>
</dbReference>
<name>A0ABM4IZ91_ODOVR</name>
<reference evidence="4" key="1">
    <citation type="journal article" date="2022" name="J. Hered.">
        <title>A De Novo Chromosome-Level Genome Assembly of the White-Tailed Deer, Odocoileus Virginianus.</title>
        <authorList>
            <person name="London E.W."/>
            <person name="Roca A.L."/>
            <person name="Novakofski J.E."/>
            <person name="Mateus-Pinilla N.E."/>
        </authorList>
    </citation>
    <scope>NUCLEOTIDE SEQUENCE [LARGE SCALE GENOMIC DNA]</scope>
</reference>
<feature type="region of interest" description="Disordered" evidence="1">
    <location>
        <begin position="259"/>
        <end position="415"/>
    </location>
</feature>
<dbReference type="PROSITE" id="PS51082">
    <property type="entry name" value="WH2"/>
    <property type="match status" value="1"/>
</dbReference>
<feature type="region of interest" description="Disordered" evidence="1">
    <location>
        <begin position="429"/>
        <end position="455"/>
    </location>
</feature>
<evidence type="ECO:0000313" key="5">
    <source>
        <dbReference type="RefSeq" id="XP_070333136.1"/>
    </source>
</evidence>
<feature type="compositionally biased region" description="Polar residues" evidence="1">
    <location>
        <begin position="599"/>
        <end position="613"/>
    </location>
</feature>
<accession>A0ABM4IZ91</accession>
<dbReference type="PROSITE" id="PS51338">
    <property type="entry name" value="IMD"/>
    <property type="match status" value="1"/>
</dbReference>
<evidence type="ECO:0000259" key="3">
    <source>
        <dbReference type="PROSITE" id="PS51338"/>
    </source>
</evidence>
<proteinExistence type="predicted"/>
<feature type="compositionally biased region" description="Low complexity" evidence="1">
    <location>
        <begin position="550"/>
        <end position="565"/>
    </location>
</feature>
<reference evidence="5" key="2">
    <citation type="submission" date="2025-08" db="UniProtKB">
        <authorList>
            <consortium name="RefSeq"/>
        </authorList>
    </citation>
    <scope>IDENTIFICATION</scope>
    <source>
        <tissue evidence="5">Tongue muscle</tissue>
    </source>
</reference>
<keyword evidence="4" id="KW-1185">Reference proteome</keyword>
<feature type="compositionally biased region" description="Polar residues" evidence="1">
    <location>
        <begin position="322"/>
        <end position="342"/>
    </location>
</feature>
<dbReference type="PANTHER" id="PTHR15708:SF10">
    <property type="entry name" value="PROTEIN MTSS 1"/>
    <property type="match status" value="1"/>
</dbReference>
<feature type="domain" description="IMD" evidence="3">
    <location>
        <begin position="1"/>
        <end position="254"/>
    </location>
</feature>
<dbReference type="RefSeq" id="XP_070333136.1">
    <property type="nucleotide sequence ID" value="XM_070477035.1"/>
</dbReference>
<dbReference type="SUPFAM" id="SSF103657">
    <property type="entry name" value="BAR/IMD domain-like"/>
    <property type="match status" value="1"/>
</dbReference>
<feature type="region of interest" description="Disordered" evidence="1">
    <location>
        <begin position="532"/>
        <end position="695"/>
    </location>
</feature>
<evidence type="ECO:0000313" key="4">
    <source>
        <dbReference type="Proteomes" id="UP001652640"/>
    </source>
</evidence>
<dbReference type="GeneID" id="110141193"/>
<dbReference type="PANTHER" id="PTHR15708">
    <property type="entry name" value="ACTIN BUNDLING/MISSING IN METASTASIS-RELATED"/>
    <property type="match status" value="1"/>
</dbReference>
<feature type="domain" description="WH2" evidence="2">
    <location>
        <begin position="667"/>
        <end position="684"/>
    </location>
</feature>
<dbReference type="Gene3D" id="1.20.1270.60">
    <property type="entry name" value="Arfaptin homology (AH) domain/BAR domain"/>
    <property type="match status" value="1"/>
</dbReference>